<evidence type="ECO:0000259" key="10">
    <source>
        <dbReference type="Pfam" id="PF08532"/>
    </source>
</evidence>
<comment type="similarity">
    <text evidence="2">Belongs to the glycosyl hydrolase 42 family.</text>
</comment>
<evidence type="ECO:0000256" key="6">
    <source>
        <dbReference type="ARBA" id="ARBA00022833"/>
    </source>
</evidence>
<dbReference type="InterPro" id="IPR013780">
    <property type="entry name" value="Glyco_hydro_b"/>
</dbReference>
<feature type="domain" description="Glycoside hydrolase family 42 N-terminal" evidence="9">
    <location>
        <begin position="6"/>
        <end position="389"/>
    </location>
</feature>
<keyword evidence="4" id="KW-0479">Metal-binding</keyword>
<evidence type="ECO:0000256" key="1">
    <source>
        <dbReference type="ARBA" id="ARBA00001412"/>
    </source>
</evidence>
<dbReference type="Gene3D" id="3.40.50.880">
    <property type="match status" value="1"/>
</dbReference>
<evidence type="ECO:0000256" key="3">
    <source>
        <dbReference type="ARBA" id="ARBA00012756"/>
    </source>
</evidence>
<dbReference type="Pfam" id="PF02449">
    <property type="entry name" value="Glyco_hydro_42"/>
    <property type="match status" value="1"/>
</dbReference>
<dbReference type="Gene3D" id="2.60.40.1180">
    <property type="entry name" value="Golgi alpha-mannosidase II"/>
    <property type="match status" value="1"/>
</dbReference>
<keyword evidence="5" id="KW-0378">Hydrolase</keyword>
<dbReference type="SUPFAM" id="SSF52317">
    <property type="entry name" value="Class I glutamine amidotransferase-like"/>
    <property type="match status" value="1"/>
</dbReference>
<evidence type="ECO:0000313" key="12">
    <source>
        <dbReference type="EMBL" id="KOX94009.1"/>
    </source>
</evidence>
<dbReference type="GO" id="GO:0006012">
    <property type="term" value="P:galactose metabolic process"/>
    <property type="evidence" value="ECO:0007669"/>
    <property type="project" value="InterPro"/>
</dbReference>
<evidence type="ECO:0000259" key="9">
    <source>
        <dbReference type="Pfam" id="PF02449"/>
    </source>
</evidence>
<gene>
    <name evidence="12" type="ORF">AMS69_08830</name>
</gene>
<dbReference type="EC" id="3.2.1.23" evidence="3"/>
<evidence type="ECO:0000259" key="11">
    <source>
        <dbReference type="Pfam" id="PF08533"/>
    </source>
</evidence>
<evidence type="ECO:0000256" key="2">
    <source>
        <dbReference type="ARBA" id="ARBA00005940"/>
    </source>
</evidence>
<feature type="domain" description="Beta-galactosidase trimerisation" evidence="10">
    <location>
        <begin position="397"/>
        <end position="600"/>
    </location>
</feature>
<evidence type="ECO:0000256" key="7">
    <source>
        <dbReference type="ARBA" id="ARBA00023295"/>
    </source>
</evidence>
<dbReference type="InterPro" id="IPR013739">
    <property type="entry name" value="Beta_galactosidase_C"/>
</dbReference>
<dbReference type="CDD" id="cd03143">
    <property type="entry name" value="A4_beta-galactosidase_middle_domain"/>
    <property type="match status" value="1"/>
</dbReference>
<dbReference type="InterPro" id="IPR003476">
    <property type="entry name" value="Glyco_hydro_42"/>
</dbReference>
<dbReference type="Proteomes" id="UP000037729">
    <property type="component" value="Unassembled WGS sequence"/>
</dbReference>
<dbReference type="Pfam" id="PF08533">
    <property type="entry name" value="Glyco_hydro_42C"/>
    <property type="match status" value="1"/>
</dbReference>
<dbReference type="InterPro" id="IPR029062">
    <property type="entry name" value="Class_I_gatase-like"/>
</dbReference>
<accession>A0A0M9AKQ0</accession>
<dbReference type="Gene3D" id="3.20.20.80">
    <property type="entry name" value="Glycosidases"/>
    <property type="match status" value="1"/>
</dbReference>
<sequence length="666" mass="75006">MTVGVCYFPEHWPHERWERDIEQMAEAGIEYVRMAEFSWSRIEPESGEIDLSWLDEAVSLISDHGMEAVLCTPTATPPKWLIDQHPSILQEEPDGTPRHYGSRRHYCFNSPAYREETRRIVSTMADHFADNPHVAGWQTDNEYGCHETIRCWCDDCATAFREWLRERYGDIESLNEAWGTTFWSQHLRSFDEVDPPRHTAAEHHPSRLLDYYRFSADSAVDYNAIHADLLREADDDWFIAHNFMGDFDSCDAFRFADDLDLFTWDSYPTGFAQDRRPAAASPNELRAGDPDQVGMNHDLYRGAKQQPFWVMEQQPGDVNWPPYAPQPGEGAMRLWAHHAVAHGADAVLYFRWRRCREGQEQYHAGLRKQDGSPDRGYHDADQAATELAELDLDTVDADVALLHEYDNLWATNIQPHAPDWEYWTHMRQYYAALRARSVQADVVHPDRDLSGYDAIVTPALHLVDDALAATLEGAVEDGTELLLTVRSGTKDRANKLPGVPAPGPLTDLVGATVDQHESVPERLDRQVTYDGESYEFRTFAEWLDTDDATTVGSYVGGVGDGRAAITEHEFGAGHVAYCGVWPEADLADAVVTDLLDRADVGYSERLPTGVRAAQRDGYTWVMNFTSDPVSVALPEDARLVVGDDTVDAFGATVYEGEAADLSVDEG</sequence>
<dbReference type="Pfam" id="PF08532">
    <property type="entry name" value="Glyco_hydro_42M"/>
    <property type="match status" value="1"/>
</dbReference>
<dbReference type="RefSeq" id="WP_053967683.1">
    <property type="nucleotide sequence ID" value="NZ_LIUF01000002.1"/>
</dbReference>
<evidence type="ECO:0000256" key="5">
    <source>
        <dbReference type="ARBA" id="ARBA00022801"/>
    </source>
</evidence>
<organism evidence="12 13">
    <name type="scientific">Haloarcula rubripromontorii</name>
    <dbReference type="NCBI Taxonomy" id="1705562"/>
    <lineage>
        <taxon>Archaea</taxon>
        <taxon>Methanobacteriati</taxon>
        <taxon>Methanobacteriota</taxon>
        <taxon>Stenosarchaea group</taxon>
        <taxon>Halobacteria</taxon>
        <taxon>Halobacteriales</taxon>
        <taxon>Haloarculaceae</taxon>
        <taxon>Haloarcula</taxon>
    </lineage>
</organism>
<keyword evidence="6" id="KW-0862">Zinc</keyword>
<dbReference type="PIRSF" id="PIRSF001084">
    <property type="entry name" value="B-galactosidase"/>
    <property type="match status" value="1"/>
</dbReference>
<dbReference type="STRING" id="1705562.AMS69_08830"/>
<dbReference type="InterPro" id="IPR017853">
    <property type="entry name" value="GH"/>
</dbReference>
<feature type="region of interest" description="Disordered" evidence="8">
    <location>
        <begin position="273"/>
        <end position="292"/>
    </location>
</feature>
<dbReference type="SUPFAM" id="SSF51445">
    <property type="entry name" value="(Trans)glycosidases"/>
    <property type="match status" value="1"/>
</dbReference>
<evidence type="ECO:0000313" key="13">
    <source>
        <dbReference type="Proteomes" id="UP000037729"/>
    </source>
</evidence>
<evidence type="ECO:0000256" key="8">
    <source>
        <dbReference type="SAM" id="MobiDB-lite"/>
    </source>
</evidence>
<dbReference type="OrthoDB" id="85141at2157"/>
<dbReference type="AlphaFoldDB" id="A0A0M9AKQ0"/>
<dbReference type="PANTHER" id="PTHR36447">
    <property type="entry name" value="BETA-GALACTOSIDASE GANA"/>
    <property type="match status" value="1"/>
</dbReference>
<proteinExistence type="inferred from homology"/>
<dbReference type="GO" id="GO:0004565">
    <property type="term" value="F:beta-galactosidase activity"/>
    <property type="evidence" value="ECO:0007669"/>
    <property type="project" value="UniProtKB-EC"/>
</dbReference>
<keyword evidence="7" id="KW-0326">Glycosidase</keyword>
<dbReference type="PATRIC" id="fig|1705562.3.peg.2851"/>
<comment type="catalytic activity">
    <reaction evidence="1">
        <text>Hydrolysis of terminal non-reducing beta-D-galactose residues in beta-D-galactosides.</text>
        <dbReference type="EC" id="3.2.1.23"/>
    </reaction>
</comment>
<evidence type="ECO:0000256" key="4">
    <source>
        <dbReference type="ARBA" id="ARBA00022723"/>
    </source>
</evidence>
<reference evidence="12 13" key="1">
    <citation type="submission" date="2015-08" db="EMBL/GenBank/DDBJ databases">
        <title>Genomes of Isolates from Cabo Rojo, PR.</title>
        <authorList>
            <person name="Sanchez-Nieves R.L."/>
            <person name="Montalvo-Rodriguez R."/>
        </authorList>
    </citation>
    <scope>NUCLEOTIDE SEQUENCE [LARGE SCALE GENOMIC DNA]</scope>
    <source>
        <strain evidence="12 13">SL3</strain>
    </source>
</reference>
<name>A0A0M9AKQ0_9EURY</name>
<dbReference type="GO" id="GO:0046872">
    <property type="term" value="F:metal ion binding"/>
    <property type="evidence" value="ECO:0007669"/>
    <property type="project" value="UniProtKB-KW"/>
</dbReference>
<keyword evidence="13" id="KW-1185">Reference proteome</keyword>
<dbReference type="GO" id="GO:0009341">
    <property type="term" value="C:beta-galactosidase complex"/>
    <property type="evidence" value="ECO:0007669"/>
    <property type="project" value="InterPro"/>
</dbReference>
<dbReference type="InterPro" id="IPR013529">
    <property type="entry name" value="Glyco_hydro_42_N"/>
</dbReference>
<dbReference type="InterPro" id="IPR013738">
    <property type="entry name" value="Beta_galactosidase_Trimer"/>
</dbReference>
<dbReference type="PANTHER" id="PTHR36447:SF2">
    <property type="entry name" value="BETA-GALACTOSIDASE YESZ"/>
    <property type="match status" value="1"/>
</dbReference>
<protein>
    <recommendedName>
        <fullName evidence="3">beta-galactosidase</fullName>
        <ecNumber evidence="3">3.2.1.23</ecNumber>
    </recommendedName>
</protein>
<feature type="domain" description="Beta-galactosidase C-terminal" evidence="11">
    <location>
        <begin position="610"/>
        <end position="651"/>
    </location>
</feature>
<dbReference type="EMBL" id="LIUF01000002">
    <property type="protein sequence ID" value="KOX94009.1"/>
    <property type="molecule type" value="Genomic_DNA"/>
</dbReference>
<dbReference type="SUPFAM" id="SSF51011">
    <property type="entry name" value="Glycosyl hydrolase domain"/>
    <property type="match status" value="1"/>
</dbReference>
<comment type="caution">
    <text evidence="12">The sequence shown here is derived from an EMBL/GenBank/DDBJ whole genome shotgun (WGS) entry which is preliminary data.</text>
</comment>